<dbReference type="STRING" id="1109443.G4TR78"/>
<dbReference type="OrthoDB" id="3362246at2759"/>
<evidence type="ECO:0000256" key="1">
    <source>
        <dbReference type="SAM" id="MobiDB-lite"/>
    </source>
</evidence>
<organism evidence="3 4">
    <name type="scientific">Serendipita indica (strain DSM 11827)</name>
    <name type="common">Root endophyte fungus</name>
    <name type="synonym">Piriformospora indica</name>
    <dbReference type="NCBI Taxonomy" id="1109443"/>
    <lineage>
        <taxon>Eukaryota</taxon>
        <taxon>Fungi</taxon>
        <taxon>Dikarya</taxon>
        <taxon>Basidiomycota</taxon>
        <taxon>Agaricomycotina</taxon>
        <taxon>Agaricomycetes</taxon>
        <taxon>Sebacinales</taxon>
        <taxon>Serendipitaceae</taxon>
        <taxon>Serendipita</taxon>
    </lineage>
</organism>
<evidence type="ECO:0000313" key="3">
    <source>
        <dbReference type="EMBL" id="CCA73821.1"/>
    </source>
</evidence>
<evidence type="ECO:0000256" key="2">
    <source>
        <dbReference type="SAM" id="SignalP"/>
    </source>
</evidence>
<comment type="caution">
    <text evidence="3">The sequence shown here is derived from an EMBL/GenBank/DDBJ whole genome shotgun (WGS) entry which is preliminary data.</text>
</comment>
<feature type="signal peptide" evidence="2">
    <location>
        <begin position="1"/>
        <end position="16"/>
    </location>
</feature>
<feature type="chain" id="PRO_5003469067" evidence="2">
    <location>
        <begin position="17"/>
        <end position="197"/>
    </location>
</feature>
<reference evidence="3 4" key="1">
    <citation type="journal article" date="2011" name="PLoS Pathog.">
        <title>Endophytic Life Strategies Decoded by Genome and Transcriptome Analyses of the Mutualistic Root Symbiont Piriformospora indica.</title>
        <authorList>
            <person name="Zuccaro A."/>
            <person name="Lahrmann U."/>
            <person name="Guldener U."/>
            <person name="Langen G."/>
            <person name="Pfiffi S."/>
            <person name="Biedenkopf D."/>
            <person name="Wong P."/>
            <person name="Samans B."/>
            <person name="Grimm C."/>
            <person name="Basiewicz M."/>
            <person name="Murat C."/>
            <person name="Martin F."/>
            <person name="Kogel K.H."/>
        </authorList>
    </citation>
    <scope>NUCLEOTIDE SEQUENCE [LARGE SCALE GENOMIC DNA]</scope>
    <source>
        <strain evidence="3 4">DSM 11827</strain>
    </source>
</reference>
<dbReference type="AlphaFoldDB" id="G4TR78"/>
<dbReference type="InParanoid" id="G4TR78"/>
<protein>
    <submittedName>
        <fullName evidence="3">Uncharacterized protein</fullName>
    </submittedName>
</protein>
<dbReference type="OMA" id="FTWPTNI"/>
<dbReference type="Proteomes" id="UP000007148">
    <property type="component" value="Unassembled WGS sequence"/>
</dbReference>
<keyword evidence="4" id="KW-1185">Reference proteome</keyword>
<sequence length="197" mass="19081">MRFAVVFLSSIALALGQTLTVNTPINPIGCVNQQVTFTGGTPPYILQVNAYPPSNGQQPLNTYSGITGSPFTWLVEQSPNTSVFIRLRDSSGLTAETGQINIVSGGPATCSPASSSSGASTPGSSAGGSTPPASTPGGSSTPAPAPGSSTPPASSGAASSTTPRASSTSTPNGAVSVKVAGASVVGFAGLVAAAVLA</sequence>
<dbReference type="HOGENOM" id="CLU_063099_1_1_1"/>
<proteinExistence type="predicted"/>
<name>G4TR78_SERID</name>
<evidence type="ECO:0000313" key="4">
    <source>
        <dbReference type="Proteomes" id="UP000007148"/>
    </source>
</evidence>
<dbReference type="eggNOG" id="ENOG502S9QR">
    <property type="taxonomic scope" value="Eukaryota"/>
</dbReference>
<accession>G4TR78</accession>
<keyword evidence="2" id="KW-0732">Signal</keyword>
<dbReference type="EMBL" id="CAFZ01000256">
    <property type="protein sequence ID" value="CCA73821.1"/>
    <property type="molecule type" value="Genomic_DNA"/>
</dbReference>
<feature type="region of interest" description="Disordered" evidence="1">
    <location>
        <begin position="104"/>
        <end position="173"/>
    </location>
</feature>
<gene>
    <name evidence="3" type="ORF">PIIN_07775</name>
</gene>